<organism evidence="1 2">
    <name type="scientific">Microbacterium tenebrionis</name>
    <dbReference type="NCBI Taxonomy" id="2830665"/>
    <lineage>
        <taxon>Bacteria</taxon>
        <taxon>Bacillati</taxon>
        <taxon>Actinomycetota</taxon>
        <taxon>Actinomycetes</taxon>
        <taxon>Micrococcales</taxon>
        <taxon>Microbacteriaceae</taxon>
        <taxon>Microbacterium</taxon>
    </lineage>
</organism>
<sequence>PHSRCRQRKRGEYRHRPRAQRLTDTNNRRITDRYTTSWGLTNRNVAHSENSMTVTTPMIDLQRSQERDGEVSVVGAWSITRESSMPSIFVEEFRGLLERLVDQLTVVLRPMKLAVMAEIGPEQAAELHRSPRLFQFTAVEVSEWTPDDRRPGFPASRFAPIHTPAGGTATVAITIEK</sequence>
<dbReference type="EMBL" id="JAGTTM010000009">
    <property type="protein sequence ID" value="MCC2030534.1"/>
    <property type="molecule type" value="Genomic_DNA"/>
</dbReference>
<dbReference type="Proteomes" id="UP001139289">
    <property type="component" value="Unassembled WGS sequence"/>
</dbReference>
<keyword evidence="2" id="KW-1185">Reference proteome</keyword>
<reference evidence="1" key="1">
    <citation type="submission" date="2021-04" db="EMBL/GenBank/DDBJ databases">
        <title>Microbacterium tenobrionis sp. nov. and Microbacterium allomyrinae sp. nov., isolated from larvae of Tenobrio molitor and Allomyrina dichotoma, respectively.</title>
        <authorList>
            <person name="Lee S.D."/>
        </authorList>
    </citation>
    <scope>NUCLEOTIDE SEQUENCE</scope>
    <source>
        <strain evidence="1">YMB-B2</strain>
    </source>
</reference>
<proteinExistence type="predicted"/>
<protein>
    <submittedName>
        <fullName evidence="1">Uncharacterized protein</fullName>
    </submittedName>
</protein>
<dbReference type="AlphaFoldDB" id="A0A9X1LRB5"/>
<evidence type="ECO:0000313" key="1">
    <source>
        <dbReference type="EMBL" id="MCC2030534.1"/>
    </source>
</evidence>
<gene>
    <name evidence="1" type="ORF">KEC56_13625</name>
</gene>
<accession>A0A9X1LRB5</accession>
<dbReference type="RefSeq" id="WP_227531380.1">
    <property type="nucleotide sequence ID" value="NZ_JAGTTM010000009.1"/>
</dbReference>
<feature type="non-terminal residue" evidence="1">
    <location>
        <position position="1"/>
    </location>
</feature>
<name>A0A9X1LRB5_9MICO</name>
<comment type="caution">
    <text evidence="1">The sequence shown here is derived from an EMBL/GenBank/DDBJ whole genome shotgun (WGS) entry which is preliminary data.</text>
</comment>
<evidence type="ECO:0000313" key="2">
    <source>
        <dbReference type="Proteomes" id="UP001139289"/>
    </source>
</evidence>